<dbReference type="Proteomes" id="UP000278627">
    <property type="component" value="Unassembled WGS sequence"/>
</dbReference>
<keyword evidence="2" id="KW-0862">Zinc</keyword>
<keyword evidence="1 3" id="KW-0479">Metal-binding</keyword>
<evidence type="ECO:0000256" key="3">
    <source>
        <dbReference type="PROSITE-ProRule" id="PRU00175"/>
    </source>
</evidence>
<keyword evidence="1 3" id="KW-0863">Zinc-finger</keyword>
<dbReference type="InterPro" id="IPR013083">
    <property type="entry name" value="Znf_RING/FYVE/PHD"/>
</dbReference>
<dbReference type="PROSITE" id="PS50089">
    <property type="entry name" value="ZF_RING_2"/>
    <property type="match status" value="1"/>
</dbReference>
<evidence type="ECO:0000313" key="6">
    <source>
        <dbReference type="Proteomes" id="UP000278627"/>
    </source>
</evidence>
<proteinExistence type="predicted"/>
<gene>
    <name evidence="5" type="ORF">BPAG_LOCUS8454</name>
</gene>
<protein>
    <submittedName>
        <fullName evidence="7">RING-type domain-containing protein</fullName>
    </submittedName>
</protein>
<dbReference type="InterPro" id="IPR001841">
    <property type="entry name" value="Znf_RING"/>
</dbReference>
<dbReference type="WBParaSite" id="BPAG_0000849201-mRNA-1">
    <property type="protein sequence ID" value="BPAG_0000849201-mRNA-1"/>
    <property type="gene ID" value="BPAG_0000849201"/>
</dbReference>
<organism evidence="7">
    <name type="scientific">Brugia pahangi</name>
    <name type="common">Filarial nematode worm</name>
    <dbReference type="NCBI Taxonomy" id="6280"/>
    <lineage>
        <taxon>Eukaryota</taxon>
        <taxon>Metazoa</taxon>
        <taxon>Ecdysozoa</taxon>
        <taxon>Nematoda</taxon>
        <taxon>Chromadorea</taxon>
        <taxon>Rhabditida</taxon>
        <taxon>Spirurina</taxon>
        <taxon>Spiruromorpha</taxon>
        <taxon>Filarioidea</taxon>
        <taxon>Onchocercidae</taxon>
        <taxon>Brugia</taxon>
    </lineage>
</organism>
<keyword evidence="6" id="KW-1185">Reference proteome</keyword>
<evidence type="ECO:0000259" key="4">
    <source>
        <dbReference type="PROSITE" id="PS50089"/>
    </source>
</evidence>
<evidence type="ECO:0000313" key="7">
    <source>
        <dbReference type="WBParaSite" id="BPAG_0000849201-mRNA-1"/>
    </source>
</evidence>
<dbReference type="Pfam" id="PF13920">
    <property type="entry name" value="zf-C3HC4_3"/>
    <property type="match status" value="1"/>
</dbReference>
<evidence type="ECO:0000256" key="2">
    <source>
        <dbReference type="ARBA" id="ARBA00022833"/>
    </source>
</evidence>
<dbReference type="EMBL" id="UZAD01013135">
    <property type="protein sequence ID" value="VDN89640.1"/>
    <property type="molecule type" value="Genomic_DNA"/>
</dbReference>
<evidence type="ECO:0000313" key="5">
    <source>
        <dbReference type="EMBL" id="VDN89640.1"/>
    </source>
</evidence>
<evidence type="ECO:0000256" key="1">
    <source>
        <dbReference type="ARBA" id="ARBA00022771"/>
    </source>
</evidence>
<dbReference type="GO" id="GO:0008270">
    <property type="term" value="F:zinc ion binding"/>
    <property type="evidence" value="ECO:0007669"/>
    <property type="project" value="UniProtKB-KW"/>
</dbReference>
<dbReference type="SUPFAM" id="SSF57850">
    <property type="entry name" value="RING/U-box"/>
    <property type="match status" value="1"/>
</dbReference>
<feature type="domain" description="RING-type" evidence="4">
    <location>
        <begin position="76"/>
        <end position="122"/>
    </location>
</feature>
<reference evidence="7" key="1">
    <citation type="submission" date="2016-04" db="UniProtKB">
        <authorList>
            <consortium name="WormBaseParasite"/>
        </authorList>
    </citation>
    <scope>IDENTIFICATION</scope>
</reference>
<name>A0A158PQV1_BRUPA</name>
<sequence>MSYYVICHKLLVTIGESEDNYILNEKRYKEWGPISEALQTIFAPQKGLYTFLNRKRLKTKLACEPEDRASGVDDECCVCVQRRASVRAFPCSHKVFCRNCAVQLIEHAINENRMRMSCIICRRDIARLQYSRPSRSAQIRKQQAFLEDNDSRNSNTSTTTAFTTVRVLNNAIWCSPDVFSKYSCQNFPMPGCLEFLLTGIFVLHPSEIAVIERPCGTVVLEFMQISFVCSSYQLAIQTGVQAAAFLKLRVRTCSCFLYPVRGTFKFV</sequence>
<dbReference type="STRING" id="6280.A0A158PQV1"/>
<dbReference type="AlphaFoldDB" id="A0A158PQV1"/>
<dbReference type="Gene3D" id="3.30.40.10">
    <property type="entry name" value="Zinc/RING finger domain, C3HC4 (zinc finger)"/>
    <property type="match status" value="1"/>
</dbReference>
<accession>A0A158PQV1</accession>
<reference evidence="5 6" key="2">
    <citation type="submission" date="2018-11" db="EMBL/GenBank/DDBJ databases">
        <authorList>
            <consortium name="Pathogen Informatics"/>
        </authorList>
    </citation>
    <scope>NUCLEOTIDE SEQUENCE [LARGE SCALE GENOMIC DNA]</scope>
</reference>